<feature type="transmembrane region" description="Helical" evidence="2">
    <location>
        <begin position="164"/>
        <end position="182"/>
    </location>
</feature>
<feature type="transmembrane region" description="Helical" evidence="2">
    <location>
        <begin position="139"/>
        <end position="158"/>
    </location>
</feature>
<organism evidence="3 4">
    <name type="scientific">Bifidobacterium catenulatum</name>
    <dbReference type="NCBI Taxonomy" id="1686"/>
    <lineage>
        <taxon>Bacteria</taxon>
        <taxon>Bacillati</taxon>
        <taxon>Actinomycetota</taxon>
        <taxon>Actinomycetes</taxon>
        <taxon>Bifidobacteriales</taxon>
        <taxon>Bifidobacteriaceae</taxon>
        <taxon>Bifidobacterium</taxon>
    </lineage>
</organism>
<evidence type="ECO:0000256" key="2">
    <source>
        <dbReference type="SAM" id="Phobius"/>
    </source>
</evidence>
<sequence length="201" mass="21802">MGIRLIKVINMTDLNNSNADEERPNAESHGGGNVPSSDANDLDAAWAEFASSHADDLKAVEHSRNAKRFEKHAQRREKEALLSIQDLDQGTFTDDMPQGRGPRDFTGSSWLDTNSVMDRYGDDFVPPSPEIGHVKLSKLVFWALLVAGVIGIITSVFMPALAAILGSIFGLCALVGAAGLIVQHKGHSQTRFDEFDDGARV</sequence>
<keyword evidence="2" id="KW-0812">Transmembrane</keyword>
<dbReference type="EMBL" id="NAQA01000003">
    <property type="protein sequence ID" value="OQM51211.1"/>
    <property type="molecule type" value="Genomic_DNA"/>
</dbReference>
<proteinExistence type="predicted"/>
<feature type="region of interest" description="Disordered" evidence="1">
    <location>
        <begin position="15"/>
        <end position="40"/>
    </location>
</feature>
<protein>
    <submittedName>
        <fullName evidence="3">Membrane associated protein</fullName>
    </submittedName>
</protein>
<evidence type="ECO:0000256" key="1">
    <source>
        <dbReference type="SAM" id="MobiDB-lite"/>
    </source>
</evidence>
<keyword evidence="2" id="KW-0472">Membrane</keyword>
<reference evidence="3 4" key="1">
    <citation type="submission" date="2017-03" db="EMBL/GenBank/DDBJ databases">
        <title>Maternal inheritance of bifidobacteria.</title>
        <authorList>
            <person name="Lugli G.A."/>
            <person name="Duranti S."/>
            <person name="Milani C."/>
            <person name="Mancabelli L."/>
        </authorList>
    </citation>
    <scope>NUCLEOTIDE SEQUENCE [LARGE SCALE GENOMIC DNA]</scope>
    <source>
        <strain evidence="3 4">1899B</strain>
    </source>
</reference>
<evidence type="ECO:0000313" key="4">
    <source>
        <dbReference type="Proteomes" id="UP000192666"/>
    </source>
</evidence>
<accession>A0A1V8PR92</accession>
<keyword evidence="2" id="KW-1133">Transmembrane helix</keyword>
<dbReference type="AlphaFoldDB" id="A0A1V8PR92"/>
<dbReference type="Proteomes" id="UP000192666">
    <property type="component" value="Unassembled WGS sequence"/>
</dbReference>
<evidence type="ECO:0000313" key="3">
    <source>
        <dbReference type="EMBL" id="OQM51211.1"/>
    </source>
</evidence>
<comment type="caution">
    <text evidence="3">The sequence shown here is derived from an EMBL/GenBank/DDBJ whole genome shotgun (WGS) entry which is preliminary data.</text>
</comment>
<gene>
    <name evidence="3" type="ORF">B5782_1162</name>
</gene>
<name>A0A1V8PR92_9BIFI</name>